<feature type="domain" description="Flagellar hook-associated protein 2 C-terminal" evidence="7">
    <location>
        <begin position="325"/>
        <end position="591"/>
    </location>
</feature>
<comment type="similarity">
    <text evidence="1 5">Belongs to the FliD family.</text>
</comment>
<dbReference type="PANTHER" id="PTHR30288">
    <property type="entry name" value="FLAGELLAR CAP/ASSEMBLY PROTEIN FLID"/>
    <property type="match status" value="1"/>
</dbReference>
<keyword evidence="3" id="KW-0175">Coiled coil</keyword>
<comment type="subcellular location">
    <subcellularLocation>
        <location evidence="5">Secreted</location>
    </subcellularLocation>
    <subcellularLocation>
        <location evidence="5">Bacterial flagellum</location>
    </subcellularLocation>
</comment>
<proteinExistence type="inferred from homology"/>
<evidence type="ECO:0000256" key="5">
    <source>
        <dbReference type="RuleBase" id="RU362066"/>
    </source>
</evidence>
<evidence type="ECO:0000313" key="9">
    <source>
        <dbReference type="Proteomes" id="UP000680638"/>
    </source>
</evidence>
<organism evidence="8 9">
    <name type="scientific">Paenibacillus cookii</name>
    <dbReference type="NCBI Taxonomy" id="157839"/>
    <lineage>
        <taxon>Bacteria</taxon>
        <taxon>Bacillati</taxon>
        <taxon>Bacillota</taxon>
        <taxon>Bacilli</taxon>
        <taxon>Bacillales</taxon>
        <taxon>Paenibacillaceae</taxon>
        <taxon>Paenibacillus</taxon>
    </lineage>
</organism>
<dbReference type="Proteomes" id="UP000680638">
    <property type="component" value="Unassembled WGS sequence"/>
</dbReference>
<evidence type="ECO:0000256" key="3">
    <source>
        <dbReference type="ARBA" id="ARBA00023054"/>
    </source>
</evidence>
<keyword evidence="9" id="KW-1185">Reference proteome</keyword>
<dbReference type="Pfam" id="PF07196">
    <property type="entry name" value="Flagellin_IN"/>
    <property type="match status" value="1"/>
</dbReference>
<comment type="function">
    <text evidence="5">Required for morphogenesis and for the elongation of the flagellar filament by facilitating polymerization of the flagellin monomers at the tip of growing filament. Forms a capping structure, which prevents flagellin subunits (transported through the central channel of the flagellum) from leaking out without polymerization at the distal end.</text>
</comment>
<keyword evidence="5" id="KW-0964">Secreted</keyword>
<dbReference type="Pfam" id="PF07195">
    <property type="entry name" value="FliD_C"/>
    <property type="match status" value="1"/>
</dbReference>
<keyword evidence="4 5" id="KW-0975">Bacterial flagellum</keyword>
<dbReference type="InterPro" id="IPR003481">
    <property type="entry name" value="FliD_N"/>
</dbReference>
<dbReference type="Pfam" id="PF02465">
    <property type="entry name" value="FliD_N"/>
    <property type="match status" value="1"/>
</dbReference>
<dbReference type="EMBL" id="BORW01000010">
    <property type="protein sequence ID" value="GIO67584.1"/>
    <property type="molecule type" value="Genomic_DNA"/>
</dbReference>
<evidence type="ECO:0000259" key="7">
    <source>
        <dbReference type="Pfam" id="PF07195"/>
    </source>
</evidence>
<reference evidence="8 9" key="1">
    <citation type="submission" date="2021-03" db="EMBL/GenBank/DDBJ databases">
        <title>Antimicrobial resistance genes in bacteria isolated from Japanese honey, and their potential for conferring macrolide and lincosamide resistance in the American foulbrood pathogen Paenibacillus larvae.</title>
        <authorList>
            <person name="Okamoto M."/>
            <person name="Kumagai M."/>
            <person name="Kanamori H."/>
            <person name="Takamatsu D."/>
        </authorList>
    </citation>
    <scope>NUCLEOTIDE SEQUENCE [LARGE SCALE GENOMIC DNA]</scope>
    <source>
        <strain evidence="8 9">J21TS3</strain>
    </source>
</reference>
<dbReference type="InterPro" id="IPR010809">
    <property type="entry name" value="FliD_C"/>
</dbReference>
<dbReference type="InterPro" id="IPR010810">
    <property type="entry name" value="Flagellin_hook_IN_motif"/>
</dbReference>
<evidence type="ECO:0000256" key="1">
    <source>
        <dbReference type="ARBA" id="ARBA00009764"/>
    </source>
</evidence>
<feature type="domain" description="Flagellar hook-associated protein 2 N-terminal" evidence="6">
    <location>
        <begin position="10"/>
        <end position="104"/>
    </location>
</feature>
<protein>
    <recommendedName>
        <fullName evidence="5">Flagellar hook-associated protein 2</fullName>
        <shortName evidence="5">HAP2</shortName>
    </recommendedName>
    <alternativeName>
        <fullName evidence="5">Flagellar cap protein</fullName>
    </alternativeName>
</protein>
<name>A0ABQ4LWD1_9BACL</name>
<evidence type="ECO:0000259" key="6">
    <source>
        <dbReference type="Pfam" id="PF02465"/>
    </source>
</evidence>
<accession>A0ABQ4LWD1</accession>
<comment type="subunit">
    <text evidence="2 5">Homopentamer.</text>
</comment>
<evidence type="ECO:0000256" key="2">
    <source>
        <dbReference type="ARBA" id="ARBA00011255"/>
    </source>
</evidence>
<evidence type="ECO:0000313" key="8">
    <source>
        <dbReference type="EMBL" id="GIO67584.1"/>
    </source>
</evidence>
<dbReference type="PANTHER" id="PTHR30288:SF0">
    <property type="entry name" value="FLAGELLAR HOOK-ASSOCIATED PROTEIN 2"/>
    <property type="match status" value="1"/>
</dbReference>
<gene>
    <name evidence="8" type="ORF">J21TS3_24050</name>
</gene>
<dbReference type="RefSeq" id="WP_212949847.1">
    <property type="nucleotide sequence ID" value="NZ_BORW01000010.1"/>
</dbReference>
<evidence type="ECO:0000256" key="4">
    <source>
        <dbReference type="ARBA" id="ARBA00023143"/>
    </source>
</evidence>
<sequence>MPMRITGMASGMDIDLIVKQLMTAEKIPYTKVLQKRDLLDFKMNAYRDVNLKLSSFRDSLQTFRLTSNLAGSKFTSSDNSKVTVSGSSTQTGSHSIEVLELASNAIKSSGSSVSRVGLTGDGLQATTTITKGSNDSFSISLNGVTKSITLDEGSYTPDQLQVQLQSKIDQSFGPNRIKASLNGSQLQLDAIGTAGSLPPITLSEGNGGLTALGFKGGQTSKINLTAPLSEIAKQFNTNLIVPNGTGTDSFKINGVEITYSGSDSLQSIINKVNQSAAGVNMSYDGVSDRFTFTTKSTGAASQIKFEKVSGNFLDAIGVDLTVATGKDAKVKIDGVDSYRDSNTFTVDGVNYTLLDKTTSPVTVKADRDIDGMVDKIKNFVNQYNEIMELVNTKITDKRVKGYDPLTSEQKEAMSENDIKLWEDKVKTGLLHNDSTLSGLVSAMRGIVIASVDGVPQEFNSLYKIGITTSKFVPGGYNPKDAGKLVIDESQLRKALEQDPDAVVAMFDNFSADTNSKGIAHRLYETLNTTVSAISLKAGRSGGGLMDASTELGRQYSRLQQDVAEWDARLLKKEDQYYKKFSAMEKALENNNSQMAWLSKQFG</sequence>
<comment type="caution">
    <text evidence="8">The sequence shown here is derived from an EMBL/GenBank/DDBJ whole genome shotgun (WGS) entry which is preliminary data.</text>
</comment>
<dbReference type="InterPro" id="IPR040026">
    <property type="entry name" value="FliD"/>
</dbReference>